<dbReference type="InterPro" id="IPR050789">
    <property type="entry name" value="Diverse_Enzym_Activities"/>
</dbReference>
<reference evidence="4 5" key="1">
    <citation type="journal article" date="2013" name="ISME J.">
        <title>Metabolic model for the filamentous 'Candidatus Microthrix parvicella' based on genomic and metagenomic analyses.</title>
        <authorList>
            <person name="Jon McIlroy S."/>
            <person name="Kristiansen R."/>
            <person name="Albertsen M."/>
            <person name="Michael Karst S."/>
            <person name="Rossetti S."/>
            <person name="Lund Nielsen J."/>
            <person name="Tandoi V."/>
            <person name="James Seviour R."/>
            <person name="Nielsen P.H."/>
        </authorList>
    </citation>
    <scope>NUCLEOTIDE SEQUENCE [LARGE SCALE GENOMIC DNA]</scope>
    <source>
        <strain evidence="4 5">RN1</strain>
    </source>
</reference>
<dbReference type="AlphaFoldDB" id="R4Z4Y0"/>
<dbReference type="HOGENOM" id="CLU_030169_5_0_11"/>
<dbReference type="Proteomes" id="UP000018291">
    <property type="component" value="Unassembled WGS sequence"/>
</dbReference>
<dbReference type="PANTHER" id="PTHR43283:SF7">
    <property type="entry name" value="BETA-LACTAMASE-RELATED DOMAIN-CONTAINING PROTEIN"/>
    <property type="match status" value="1"/>
</dbReference>
<feature type="region of interest" description="Disordered" evidence="1">
    <location>
        <begin position="34"/>
        <end position="57"/>
    </location>
</feature>
<dbReference type="InterPro" id="IPR012338">
    <property type="entry name" value="Beta-lactam/transpept-like"/>
</dbReference>
<comment type="caution">
    <text evidence="4">The sequence shown here is derived from an EMBL/GenBank/DDBJ whole genome shotgun (WGS) entry which is preliminary data.</text>
</comment>
<feature type="compositionally biased region" description="Low complexity" evidence="1">
    <location>
        <begin position="39"/>
        <end position="52"/>
    </location>
</feature>
<dbReference type="PANTHER" id="PTHR43283">
    <property type="entry name" value="BETA-LACTAMASE-RELATED"/>
    <property type="match status" value="1"/>
</dbReference>
<sequence length="390" mass="41149">MIRLVQSGSSSLRVAGAATALLVLSGLVAGCSSPDAESSADSTTRSTSGSSTAEVVGSEMVPGKAWARVEPADAALDPAVLDTIAKDASGDSYCLTVVKDGRVAYERNFRGHQSDDPLEAFSVTKSFASTMVGIAEADGDLSLADPASTFIPQWKNTDSADVTVRNLISNDSGRFWSLSSDYVQMLQARDRTRFAIDLKQAAPPGTVWNYNNAAIQTLDRVISTATEQPTSQFGADRILKPIGMSNSSFTGGPNDSTLMFMGLQSTCPDLARFGLLAMRDGKWGDQQVVPSGWFTQAATPGSLNPAYGFLWWLYTEKPFKPAVGGTSKAAFFPDAPDDTFAALGLGGQMVVVIPSQKLVISRMAAEDQSDPVGGSFGQELPARVVSAVTD</sequence>
<accession>R4Z4Y0</accession>
<feature type="chain" id="PRO_5038827130" evidence="2">
    <location>
        <begin position="30"/>
        <end position="390"/>
    </location>
</feature>
<keyword evidence="2" id="KW-0732">Signal</keyword>
<name>R4Z4Y0_9ACTN</name>
<keyword evidence="5" id="KW-1185">Reference proteome</keyword>
<feature type="domain" description="Beta-lactamase-related" evidence="3">
    <location>
        <begin position="95"/>
        <end position="369"/>
    </location>
</feature>
<dbReference type="OrthoDB" id="9773047at2"/>
<dbReference type="Gene3D" id="3.40.710.10">
    <property type="entry name" value="DD-peptidase/beta-lactamase superfamily"/>
    <property type="match status" value="1"/>
</dbReference>
<evidence type="ECO:0000256" key="2">
    <source>
        <dbReference type="SAM" id="SignalP"/>
    </source>
</evidence>
<dbReference type="Pfam" id="PF00144">
    <property type="entry name" value="Beta-lactamase"/>
    <property type="match status" value="1"/>
</dbReference>
<dbReference type="SUPFAM" id="SSF56601">
    <property type="entry name" value="beta-lactamase/transpeptidase-like"/>
    <property type="match status" value="1"/>
</dbReference>
<dbReference type="PROSITE" id="PS51257">
    <property type="entry name" value="PROKAR_LIPOPROTEIN"/>
    <property type="match status" value="1"/>
</dbReference>
<dbReference type="eggNOG" id="COG1680">
    <property type="taxonomic scope" value="Bacteria"/>
</dbReference>
<evidence type="ECO:0000313" key="5">
    <source>
        <dbReference type="Proteomes" id="UP000018291"/>
    </source>
</evidence>
<proteinExistence type="predicted"/>
<feature type="signal peptide" evidence="2">
    <location>
        <begin position="1"/>
        <end position="29"/>
    </location>
</feature>
<evidence type="ECO:0000259" key="3">
    <source>
        <dbReference type="Pfam" id="PF00144"/>
    </source>
</evidence>
<dbReference type="InterPro" id="IPR001466">
    <property type="entry name" value="Beta-lactam-related"/>
</dbReference>
<organism evidence="4 5">
    <name type="scientific">Candidatus Neomicrothrix parvicella RN1</name>
    <dbReference type="NCBI Taxonomy" id="1229780"/>
    <lineage>
        <taxon>Bacteria</taxon>
        <taxon>Bacillati</taxon>
        <taxon>Actinomycetota</taxon>
        <taxon>Acidimicrobiia</taxon>
        <taxon>Acidimicrobiales</taxon>
        <taxon>Microthrixaceae</taxon>
        <taxon>Candidatus Neomicrothrix</taxon>
    </lineage>
</organism>
<dbReference type="RefSeq" id="WP_012228235.1">
    <property type="nucleotide sequence ID" value="NZ_HG422565.1"/>
</dbReference>
<evidence type="ECO:0000313" key="4">
    <source>
        <dbReference type="EMBL" id="CCM64331.1"/>
    </source>
</evidence>
<dbReference type="STRING" id="1229780.BN381_360033"/>
<gene>
    <name evidence="4" type="ORF">BN381_360033</name>
</gene>
<evidence type="ECO:0000256" key="1">
    <source>
        <dbReference type="SAM" id="MobiDB-lite"/>
    </source>
</evidence>
<dbReference type="EMBL" id="CANL01000030">
    <property type="protein sequence ID" value="CCM64331.1"/>
    <property type="molecule type" value="Genomic_DNA"/>
</dbReference>
<protein>
    <submittedName>
        <fullName evidence="4">Putative Beta-lactamase</fullName>
    </submittedName>
</protein>